<accession>A0A1Y6IPK3</accession>
<reference evidence="1 2" key="1">
    <citation type="submission" date="2017-05" db="EMBL/GenBank/DDBJ databases">
        <authorList>
            <person name="Song R."/>
            <person name="Chenine A.L."/>
            <person name="Ruprecht R.M."/>
        </authorList>
    </citation>
    <scope>NUCLEOTIDE SEQUENCE [LARGE SCALE GENOMIC DNA]</scope>
    <source>
        <strain evidence="1 2">CECT 7927</strain>
    </source>
</reference>
<dbReference type="Proteomes" id="UP000196125">
    <property type="component" value="Unassembled WGS sequence"/>
</dbReference>
<sequence length="367" mass="40693">MGNRQVRQIGKRSLGLVILVMLTSALWGCSSPYAPIHSQYLTTFKNENYQPLYHTGENAVLFMLHGMCYHGNGWATEHVNRIAATLDGVADQIDNGDSAFLFDEYLISREDYHLRVFALKSYNQVYPTEPWETDELKTASLNKSIKDSLVSDCLGDVVAYASPDYGPQLRKNLLSALNLAAQKVIHDYEIPDRVFFLSESLGSTMMRDVLVCEQPGDAFLQLAAKTETFFMSSNQLPLLNFLHSCQPDKSRAEMTGGAPQPVRKGILGLMDSVNQLRAARETSLRASGESPVITPLKVVAFSDPNDLLSYQIDVDSLGDESANVLSIPVSNSTTYFGWFANPLKVHTGYLENDSVLRLMSCGSEECH</sequence>
<name>A0A1Y6IPK3_9VIBR</name>
<protein>
    <submittedName>
        <fullName evidence="1">Uncharacterized protein</fullName>
    </submittedName>
</protein>
<gene>
    <name evidence="1" type="ORF">VIM7927_00811</name>
</gene>
<organism evidence="1 2">
    <name type="scientific">Vibrio mangrovi</name>
    <dbReference type="NCBI Taxonomy" id="474394"/>
    <lineage>
        <taxon>Bacteria</taxon>
        <taxon>Pseudomonadati</taxon>
        <taxon>Pseudomonadota</taxon>
        <taxon>Gammaproteobacteria</taxon>
        <taxon>Vibrionales</taxon>
        <taxon>Vibrionaceae</taxon>
        <taxon>Vibrio</taxon>
    </lineage>
</organism>
<dbReference type="EMBL" id="FXXI01000001">
    <property type="protein sequence ID" value="SMR99585.1"/>
    <property type="molecule type" value="Genomic_DNA"/>
</dbReference>
<evidence type="ECO:0000313" key="1">
    <source>
        <dbReference type="EMBL" id="SMR99585.1"/>
    </source>
</evidence>
<dbReference type="AlphaFoldDB" id="A0A1Y6IPK3"/>
<evidence type="ECO:0000313" key="2">
    <source>
        <dbReference type="Proteomes" id="UP000196125"/>
    </source>
</evidence>
<proteinExistence type="predicted"/>